<proteinExistence type="predicted"/>
<protein>
    <recommendedName>
        <fullName evidence="6">Gram-positive cocci surface proteins LPxTG domain-containing protein</fullName>
    </recommendedName>
</protein>
<keyword evidence="3" id="KW-0732">Signal</keyword>
<feature type="region of interest" description="Disordered" evidence="1">
    <location>
        <begin position="140"/>
        <end position="196"/>
    </location>
</feature>
<feature type="compositionally biased region" description="Basic and acidic residues" evidence="1">
    <location>
        <begin position="96"/>
        <end position="107"/>
    </location>
</feature>
<evidence type="ECO:0000313" key="4">
    <source>
        <dbReference type="EMBL" id="AOP47919.1"/>
    </source>
</evidence>
<keyword evidence="2" id="KW-0472">Membrane</keyword>
<evidence type="ECO:0000313" key="5">
    <source>
        <dbReference type="Proteomes" id="UP000094094"/>
    </source>
</evidence>
<organism evidence="4 5">
    <name type="scientific">Streptomyces lydicus</name>
    <dbReference type="NCBI Taxonomy" id="47763"/>
    <lineage>
        <taxon>Bacteria</taxon>
        <taxon>Bacillati</taxon>
        <taxon>Actinomycetota</taxon>
        <taxon>Actinomycetes</taxon>
        <taxon>Kitasatosporales</taxon>
        <taxon>Streptomycetaceae</taxon>
        <taxon>Streptomyces</taxon>
    </lineage>
</organism>
<reference evidence="4 5" key="1">
    <citation type="submission" date="2016-09" db="EMBL/GenBank/DDBJ databases">
        <title>Complete genome sequencing of Streptomyces lydicus 103 and metabolic pathways analysis of antibiotic biosynthesis.</title>
        <authorList>
            <person name="Jia N."/>
            <person name="Ding M.-Z."/>
            <person name="Gao F."/>
            <person name="Yuan Y.-J."/>
        </authorList>
    </citation>
    <scope>NUCLEOTIDE SEQUENCE [LARGE SCALE GENOMIC DNA]</scope>
    <source>
        <strain evidence="4 5">103</strain>
    </source>
</reference>
<sequence>MRTLSSACAASTALAAALLLPTTAYAHNAPGDNGTVKIHDAGTGEALKKNEPHVCTFYLDAFGFDGLQKVDWRIAEWPPTGTKNKTADSGAITLDTDGHGRTEDQKLPDGHYKLYWNFEGEKGAAKHKVFWVDCADRNGTGPSATASAPASPGATASASATPANPSASPSESGTSSAQPGVPAKPSASAKPGSGDLAETGSNAGVLAGVAVALLAAGGGVTLAVRRRARVQG</sequence>
<dbReference type="RefSeq" id="WP_069570061.1">
    <property type="nucleotide sequence ID" value="NZ_CP017157.1"/>
</dbReference>
<dbReference type="OrthoDB" id="4242700at2"/>
<feature type="signal peptide" evidence="3">
    <location>
        <begin position="1"/>
        <end position="26"/>
    </location>
</feature>
<keyword evidence="2" id="KW-1133">Transmembrane helix</keyword>
<dbReference type="AlphaFoldDB" id="A0A1D7VMB8"/>
<gene>
    <name evidence="4" type="ORF">SL103_18245</name>
</gene>
<dbReference type="KEGG" id="slc:SL103_18245"/>
<feature type="transmembrane region" description="Helical" evidence="2">
    <location>
        <begin position="203"/>
        <end position="224"/>
    </location>
</feature>
<feature type="compositionally biased region" description="Low complexity" evidence="1">
    <location>
        <begin position="140"/>
        <end position="177"/>
    </location>
</feature>
<dbReference type="Proteomes" id="UP000094094">
    <property type="component" value="Chromosome"/>
</dbReference>
<accession>A0A1D7VMB8</accession>
<dbReference type="NCBIfam" id="NF041528">
    <property type="entry name" value="strep_LAETG"/>
    <property type="match status" value="1"/>
</dbReference>
<keyword evidence="5" id="KW-1185">Reference proteome</keyword>
<evidence type="ECO:0000256" key="3">
    <source>
        <dbReference type="SAM" id="SignalP"/>
    </source>
</evidence>
<dbReference type="EMBL" id="CP017157">
    <property type="protein sequence ID" value="AOP47919.1"/>
    <property type="molecule type" value="Genomic_DNA"/>
</dbReference>
<name>A0A1D7VMB8_9ACTN</name>
<evidence type="ECO:0000256" key="2">
    <source>
        <dbReference type="SAM" id="Phobius"/>
    </source>
</evidence>
<keyword evidence="2" id="KW-0812">Transmembrane</keyword>
<evidence type="ECO:0008006" key="6">
    <source>
        <dbReference type="Google" id="ProtNLM"/>
    </source>
</evidence>
<feature type="chain" id="PRO_5009101057" description="Gram-positive cocci surface proteins LPxTG domain-containing protein" evidence="3">
    <location>
        <begin position="27"/>
        <end position="232"/>
    </location>
</feature>
<evidence type="ECO:0000256" key="1">
    <source>
        <dbReference type="SAM" id="MobiDB-lite"/>
    </source>
</evidence>
<feature type="region of interest" description="Disordered" evidence="1">
    <location>
        <begin position="80"/>
        <end position="107"/>
    </location>
</feature>